<gene>
    <name evidence="2" type="ORF">PBS001_LOCUS5963</name>
</gene>
<proteinExistence type="predicted"/>
<evidence type="ECO:0000256" key="1">
    <source>
        <dbReference type="SAM" id="MobiDB-lite"/>
    </source>
</evidence>
<feature type="region of interest" description="Disordered" evidence="1">
    <location>
        <begin position="1"/>
        <end position="44"/>
    </location>
</feature>
<dbReference type="Proteomes" id="UP001158986">
    <property type="component" value="Unassembled WGS sequence"/>
</dbReference>
<keyword evidence="3" id="KW-1185">Reference proteome</keyword>
<dbReference type="EMBL" id="CAKLCB010000297">
    <property type="protein sequence ID" value="CAH0519436.1"/>
    <property type="molecule type" value="Genomic_DNA"/>
</dbReference>
<sequence length="132" mass="15483">MSIEAAPQVTETTSPTITSLDDSQSGSTLENDASVEKSLQKEGMTMEDEERAFLKDFKIPEWLQNVKMPDWAKGFKMSEKMKDPNTPKFMKKIYTWFKVNYWIMVNRNSNYVNEKYPELLIPYAKVHSRRMD</sequence>
<organism evidence="2 3">
    <name type="scientific">Peronospora belbahrii</name>
    <dbReference type="NCBI Taxonomy" id="622444"/>
    <lineage>
        <taxon>Eukaryota</taxon>
        <taxon>Sar</taxon>
        <taxon>Stramenopiles</taxon>
        <taxon>Oomycota</taxon>
        <taxon>Peronosporomycetes</taxon>
        <taxon>Peronosporales</taxon>
        <taxon>Peronosporaceae</taxon>
        <taxon>Peronospora</taxon>
    </lineage>
</organism>
<feature type="compositionally biased region" description="Polar residues" evidence="1">
    <location>
        <begin position="9"/>
        <end position="31"/>
    </location>
</feature>
<name>A0ABN8D4U0_9STRA</name>
<accession>A0ABN8D4U0</accession>
<comment type="caution">
    <text evidence="2">The sequence shown here is derived from an EMBL/GenBank/DDBJ whole genome shotgun (WGS) entry which is preliminary data.</text>
</comment>
<protein>
    <submittedName>
        <fullName evidence="2">Uncharacterized protein</fullName>
    </submittedName>
</protein>
<reference evidence="2 3" key="1">
    <citation type="submission" date="2021-11" db="EMBL/GenBank/DDBJ databases">
        <authorList>
            <person name="Islam A."/>
            <person name="Islam S."/>
            <person name="Flora M.S."/>
            <person name="Rahman M."/>
            <person name="Ziaur R.M."/>
            <person name="Epstein J.H."/>
            <person name="Hassan M."/>
            <person name="Klassen M."/>
            <person name="Woodard K."/>
            <person name="Webb A."/>
            <person name="Webby R.J."/>
            <person name="El Zowalaty M.E."/>
        </authorList>
    </citation>
    <scope>NUCLEOTIDE SEQUENCE [LARGE SCALE GENOMIC DNA]</scope>
    <source>
        <strain evidence="2">Pbs1</strain>
    </source>
</reference>
<evidence type="ECO:0000313" key="2">
    <source>
        <dbReference type="EMBL" id="CAH0519436.1"/>
    </source>
</evidence>
<evidence type="ECO:0000313" key="3">
    <source>
        <dbReference type="Proteomes" id="UP001158986"/>
    </source>
</evidence>